<feature type="transmembrane region" description="Helical" evidence="1">
    <location>
        <begin position="249"/>
        <end position="270"/>
    </location>
</feature>
<dbReference type="EMBL" id="UINC01001650">
    <property type="protein sequence ID" value="SUZ85786.1"/>
    <property type="molecule type" value="Genomic_DNA"/>
</dbReference>
<protein>
    <recommendedName>
        <fullName evidence="3">Glycosyltransferase RgtA/B/C/D-like domain-containing protein</fullName>
    </recommendedName>
</protein>
<keyword evidence="1" id="KW-0472">Membrane</keyword>
<feature type="transmembrane region" description="Helical" evidence="1">
    <location>
        <begin position="449"/>
        <end position="470"/>
    </location>
</feature>
<feature type="transmembrane region" description="Helical" evidence="1">
    <location>
        <begin position="291"/>
        <end position="312"/>
    </location>
</feature>
<reference evidence="2" key="1">
    <citation type="submission" date="2018-05" db="EMBL/GenBank/DDBJ databases">
        <authorList>
            <person name="Lanie J.A."/>
            <person name="Ng W.-L."/>
            <person name="Kazmierczak K.M."/>
            <person name="Andrzejewski T.M."/>
            <person name="Davidsen T.M."/>
            <person name="Wayne K.J."/>
            <person name="Tettelin H."/>
            <person name="Glass J.I."/>
            <person name="Rusch D."/>
            <person name="Podicherti R."/>
            <person name="Tsui H.-C.T."/>
            <person name="Winkler M.E."/>
        </authorList>
    </citation>
    <scope>NUCLEOTIDE SEQUENCE</scope>
</reference>
<feature type="transmembrane region" description="Helical" evidence="1">
    <location>
        <begin position="411"/>
        <end position="429"/>
    </location>
</feature>
<dbReference type="AlphaFoldDB" id="A0A381R250"/>
<organism evidence="2">
    <name type="scientific">marine metagenome</name>
    <dbReference type="NCBI Taxonomy" id="408172"/>
    <lineage>
        <taxon>unclassified sequences</taxon>
        <taxon>metagenomes</taxon>
        <taxon>ecological metagenomes</taxon>
    </lineage>
</organism>
<evidence type="ECO:0000256" key="1">
    <source>
        <dbReference type="SAM" id="Phobius"/>
    </source>
</evidence>
<keyword evidence="1" id="KW-0812">Transmembrane</keyword>
<proteinExistence type="predicted"/>
<feature type="transmembrane region" description="Helical" evidence="1">
    <location>
        <begin position="157"/>
        <end position="176"/>
    </location>
</feature>
<feature type="transmembrane region" description="Helical" evidence="1">
    <location>
        <begin position="210"/>
        <end position="229"/>
    </location>
</feature>
<evidence type="ECO:0000313" key="2">
    <source>
        <dbReference type="EMBL" id="SUZ85786.1"/>
    </source>
</evidence>
<keyword evidence="1" id="KW-1133">Transmembrane helix</keyword>
<feature type="transmembrane region" description="Helical" evidence="1">
    <location>
        <begin position="20"/>
        <end position="43"/>
    </location>
</feature>
<feature type="transmembrane region" description="Helical" evidence="1">
    <location>
        <begin position="324"/>
        <end position="345"/>
    </location>
</feature>
<gene>
    <name evidence="2" type="ORF">METZ01_LOCUS38640</name>
</gene>
<sequence length="473" mass="55378">MNNIFRLLEKKLLADNRQIYLKISLFVLFIASRYIIINAPIMYSDIIYYQQIGIQSVLAQKQNTSFHEYLFQKMKHKTEKNSNIPEYKKYFEYPPLVVAWFNLPNHFIDFSVLTSPNDYINQYTYYFRILMLFIDFLIFILVFNIGNKFLQVRDIHILFSGVIYIVSSQILFNLLYDRLDLVLVAMILLCFYYQIRGHVFLSSFFISMGIFFKLVPLFLIPVWFIGWIPETVFNKTKLSWDKNQWTLPVKASISVIASCTILLVLSLFVYGPKAFSFLKYHLDRGVQIESFYSTVIIVLGWFGLPYEIVSSYGSQNVNSPMTHLFSTLSPFFIFIGIGYVIYWMIKNSQSTMSGKSNHISPTITRSIIMAKGYLFSLLIILITSKVLSTQYFIWPIPFVAVLFPFYMPKQLIPWVCILALTTLIFPYLYWTHIVGIVQRTPFVATGPDYFGQIILLSRNFLLGLFIIQLFRIN</sequence>
<name>A0A381R250_9ZZZZ</name>
<accession>A0A381R250</accession>
<feature type="transmembrane region" description="Helical" evidence="1">
    <location>
        <begin position="182"/>
        <end position="201"/>
    </location>
</feature>
<evidence type="ECO:0008006" key="3">
    <source>
        <dbReference type="Google" id="ProtNLM"/>
    </source>
</evidence>
<feature type="transmembrane region" description="Helical" evidence="1">
    <location>
        <begin position="125"/>
        <end position="145"/>
    </location>
</feature>